<evidence type="ECO:0000313" key="2">
    <source>
        <dbReference type="Proteomes" id="UP000765509"/>
    </source>
</evidence>
<name>A0A9Q3BFZ5_9BASI</name>
<dbReference type="OrthoDB" id="3269001at2759"/>
<dbReference type="EMBL" id="AVOT02000883">
    <property type="protein sequence ID" value="MBW0464804.1"/>
    <property type="molecule type" value="Genomic_DNA"/>
</dbReference>
<comment type="caution">
    <text evidence="1">The sequence shown here is derived from an EMBL/GenBank/DDBJ whole genome shotgun (WGS) entry which is preliminary data.</text>
</comment>
<dbReference type="Proteomes" id="UP000765509">
    <property type="component" value="Unassembled WGS sequence"/>
</dbReference>
<evidence type="ECO:0000313" key="1">
    <source>
        <dbReference type="EMBL" id="MBW0464804.1"/>
    </source>
</evidence>
<gene>
    <name evidence="1" type="ORF">O181_004519</name>
</gene>
<proteinExistence type="predicted"/>
<keyword evidence="2" id="KW-1185">Reference proteome</keyword>
<accession>A0A9Q3BFZ5</accession>
<organism evidence="1 2">
    <name type="scientific">Austropuccinia psidii MF-1</name>
    <dbReference type="NCBI Taxonomy" id="1389203"/>
    <lineage>
        <taxon>Eukaryota</taxon>
        <taxon>Fungi</taxon>
        <taxon>Dikarya</taxon>
        <taxon>Basidiomycota</taxon>
        <taxon>Pucciniomycotina</taxon>
        <taxon>Pucciniomycetes</taxon>
        <taxon>Pucciniales</taxon>
        <taxon>Sphaerophragmiaceae</taxon>
        <taxon>Austropuccinia</taxon>
    </lineage>
</organism>
<dbReference type="AlphaFoldDB" id="A0A9Q3BFZ5"/>
<sequence>MEHCLCRKCSTHIWIDSSGTTQKGRLLSSRNRCKHLCHDTPNQQYLDSSESLMSLTDGSEDEDSSNNHSNQLALEVQNKFTVIVSLFICWLHLICSCSLETCLIVHQFIIVIIAFAQQDNSQDNQFPKDVRTMSKILCIQPQLKQLICCEACYSLYKGANTPMYFTYQPFPKTPICNTPLFQVKTPFSALQTQGLSLSSSSRYRSHNPSTIHYPRAIYHTQDILEWVKWLLGLPTIEIEITKWNNELATLPHVNDVQQAQAWKKLQ</sequence>
<protein>
    <submittedName>
        <fullName evidence="1">Uncharacterized protein</fullName>
    </submittedName>
</protein>
<reference evidence="1" key="1">
    <citation type="submission" date="2021-03" db="EMBL/GenBank/DDBJ databases">
        <title>Draft genome sequence of rust myrtle Austropuccinia psidii MF-1, a brazilian biotype.</title>
        <authorList>
            <person name="Quecine M.C."/>
            <person name="Pachon D.M.R."/>
            <person name="Bonatelli M.L."/>
            <person name="Correr F.H."/>
            <person name="Franceschini L.M."/>
            <person name="Leite T.F."/>
            <person name="Margarido G.R.A."/>
            <person name="Almeida C.A."/>
            <person name="Ferrarezi J.A."/>
            <person name="Labate C.A."/>
        </authorList>
    </citation>
    <scope>NUCLEOTIDE SEQUENCE</scope>
    <source>
        <strain evidence="1">MF-1</strain>
    </source>
</reference>